<dbReference type="AlphaFoldDB" id="A0A423VRJ3"/>
<evidence type="ECO:0000313" key="4">
    <source>
        <dbReference type="EMBL" id="ROV93694.1"/>
    </source>
</evidence>
<keyword evidence="5" id="KW-1185">Reference proteome</keyword>
<dbReference type="GO" id="GO:0016787">
    <property type="term" value="F:hydrolase activity"/>
    <property type="evidence" value="ECO:0007669"/>
    <property type="project" value="UniProtKB-KW"/>
</dbReference>
<dbReference type="Gene3D" id="3.40.50.1820">
    <property type="entry name" value="alpha/beta hydrolase"/>
    <property type="match status" value="1"/>
</dbReference>
<evidence type="ECO:0000313" key="5">
    <source>
        <dbReference type="Proteomes" id="UP000285146"/>
    </source>
</evidence>
<dbReference type="InParanoid" id="A0A423VRJ3"/>
<dbReference type="PANTHER" id="PTHR43248">
    <property type="entry name" value="2-SUCCINYL-6-HYDROXY-2,4-CYCLOHEXADIENE-1-CARBOXYLATE SYNTHASE"/>
    <property type="match status" value="1"/>
</dbReference>
<dbReference type="EMBL" id="LKEB01000079">
    <property type="protein sequence ID" value="ROV93694.1"/>
    <property type="molecule type" value="Genomic_DNA"/>
</dbReference>
<dbReference type="STRING" id="1230097.A0A423VRJ3"/>
<keyword evidence="2" id="KW-0378">Hydrolase</keyword>
<comment type="similarity">
    <text evidence="1">Belongs to the peptidase S33 family.</text>
</comment>
<name>A0A423VRJ3_9PEZI</name>
<proteinExistence type="inferred from homology"/>
<accession>A0A423VRJ3</accession>
<dbReference type="SUPFAM" id="SSF53474">
    <property type="entry name" value="alpha/beta-Hydrolases"/>
    <property type="match status" value="1"/>
</dbReference>
<evidence type="ECO:0000256" key="2">
    <source>
        <dbReference type="ARBA" id="ARBA00022801"/>
    </source>
</evidence>
<dbReference type="OrthoDB" id="3469466at2759"/>
<comment type="caution">
    <text evidence="4">The sequence shown here is derived from an EMBL/GenBank/DDBJ whole genome shotgun (WGS) entry which is preliminary data.</text>
</comment>
<feature type="domain" description="AB hydrolase-1" evidence="3">
    <location>
        <begin position="10"/>
        <end position="121"/>
    </location>
</feature>
<dbReference type="InterPro" id="IPR051601">
    <property type="entry name" value="Serine_prot/Carboxylest_S33"/>
</dbReference>
<sequence>MRSENATENLFINPGGPGSSGVGFLDRIGEDLNTILGGGLHILSFDPRGIHGSTPKAECYPDEETLNTPQTAADMNYILDAIGQKDMFYYGFSYGTILGQTYAIMYHERSKRVIIDGVANLHKCVYVNNTVYGLLGYTNLLRNAIFASLYNPPKQWYDAADKLAKLLQGNATEAFLAYGREELCADISEANQIVMYNDGQSGPDYWPQGRLDLLAEIVPLGNRSLFSLNDVSTYFGKQQAREDSLDDPPPRYLEKNHLGKPVSGPRYKATAEGHGLNSKLLRVNREARDVALAFYRVHLPFFLWSPGTCRVKATTLYLNPEHDVLHLRADAPVKETLVDFFWDMKAYDPKGVGLVKLGLDLEGLCTHDLQYLRRSDLLLIRQRQILVDTLSQLKELWFIYAQDEKLNGADLPVAGRTGCGEEARREQSVAVGYWLFPVEAVGSIGEGERLRDMNFRPCRLLDMRNHPPELLLSSLG</sequence>
<organism evidence="4 5">
    <name type="scientific">Cytospora leucostoma</name>
    <dbReference type="NCBI Taxonomy" id="1230097"/>
    <lineage>
        <taxon>Eukaryota</taxon>
        <taxon>Fungi</taxon>
        <taxon>Dikarya</taxon>
        <taxon>Ascomycota</taxon>
        <taxon>Pezizomycotina</taxon>
        <taxon>Sordariomycetes</taxon>
        <taxon>Sordariomycetidae</taxon>
        <taxon>Diaporthales</taxon>
        <taxon>Cytosporaceae</taxon>
        <taxon>Cytospora</taxon>
    </lineage>
</organism>
<protein>
    <recommendedName>
        <fullName evidence="3">AB hydrolase-1 domain-containing protein</fullName>
    </recommendedName>
</protein>
<dbReference type="PANTHER" id="PTHR43248:SF25">
    <property type="entry name" value="AB HYDROLASE-1 DOMAIN-CONTAINING PROTEIN-RELATED"/>
    <property type="match status" value="1"/>
</dbReference>
<dbReference type="InterPro" id="IPR029058">
    <property type="entry name" value="AB_hydrolase_fold"/>
</dbReference>
<dbReference type="Proteomes" id="UP000285146">
    <property type="component" value="Unassembled WGS sequence"/>
</dbReference>
<gene>
    <name evidence="4" type="ORF">VPNG_08850</name>
</gene>
<reference evidence="4 5" key="1">
    <citation type="submission" date="2015-09" db="EMBL/GenBank/DDBJ databases">
        <title>Host preference determinants of Valsa canker pathogens revealed by comparative genomics.</title>
        <authorList>
            <person name="Yin Z."/>
            <person name="Huang L."/>
        </authorList>
    </citation>
    <scope>NUCLEOTIDE SEQUENCE [LARGE SCALE GENOMIC DNA]</scope>
    <source>
        <strain evidence="4 5">SXYLt</strain>
    </source>
</reference>
<dbReference type="InterPro" id="IPR000073">
    <property type="entry name" value="AB_hydrolase_1"/>
</dbReference>
<evidence type="ECO:0000256" key="1">
    <source>
        <dbReference type="ARBA" id="ARBA00010088"/>
    </source>
</evidence>
<evidence type="ECO:0000259" key="3">
    <source>
        <dbReference type="Pfam" id="PF00561"/>
    </source>
</evidence>
<dbReference type="Pfam" id="PF00561">
    <property type="entry name" value="Abhydrolase_1"/>
    <property type="match status" value="1"/>
</dbReference>